<dbReference type="InterPro" id="IPR036291">
    <property type="entry name" value="NAD(P)-bd_dom_sf"/>
</dbReference>
<evidence type="ECO:0000313" key="14">
    <source>
        <dbReference type="EMBL" id="EHY90846.1"/>
    </source>
</evidence>
<dbReference type="FunFam" id="3.40.50.720:FF:000065">
    <property type="entry name" value="UDP-glucuronic acid decarboxylase 1"/>
    <property type="match status" value="1"/>
</dbReference>
<dbReference type="GO" id="GO:0070403">
    <property type="term" value="F:NAD+ binding"/>
    <property type="evidence" value="ECO:0007669"/>
    <property type="project" value="InterPro"/>
</dbReference>
<dbReference type="RefSeq" id="WP_005444415.1">
    <property type="nucleotide sequence ID" value="NZ_CM001466.1"/>
</dbReference>
<dbReference type="SUPFAM" id="SSF51735">
    <property type="entry name" value="NAD(P)-binding Rossmann-fold domains"/>
    <property type="match status" value="1"/>
</dbReference>
<dbReference type="GO" id="GO:0033320">
    <property type="term" value="P:UDP-D-xylose biosynthetic process"/>
    <property type="evidence" value="ECO:0007669"/>
    <property type="project" value="UniProtKB-UniPathway"/>
</dbReference>
<dbReference type="AlphaFoldDB" id="H8GCS3"/>
<dbReference type="InterPro" id="IPR001509">
    <property type="entry name" value="Epimerase_deHydtase"/>
</dbReference>
<dbReference type="CDD" id="cd05230">
    <property type="entry name" value="UGD_SDR_e"/>
    <property type="match status" value="1"/>
</dbReference>
<evidence type="ECO:0000256" key="2">
    <source>
        <dbReference type="ARBA" id="ARBA00004323"/>
    </source>
</evidence>
<keyword evidence="9" id="KW-0472">Membrane</keyword>
<feature type="domain" description="NAD-dependent epimerase/dehydratase" evidence="13">
    <location>
        <begin position="8"/>
        <end position="246"/>
    </location>
</feature>
<evidence type="ECO:0000256" key="10">
    <source>
        <dbReference type="ARBA" id="ARBA00023180"/>
    </source>
</evidence>
<keyword evidence="3" id="KW-0812">Transmembrane</keyword>
<evidence type="ECO:0000256" key="8">
    <source>
        <dbReference type="ARBA" id="ARBA00023034"/>
    </source>
</evidence>
<dbReference type="EMBL" id="CM001466">
    <property type="protein sequence ID" value="EHY90846.1"/>
    <property type="molecule type" value="Genomic_DNA"/>
</dbReference>
<dbReference type="PANTHER" id="PTHR43078:SF6">
    <property type="entry name" value="UDP-GLUCURONIC ACID DECARBOXYLASE 1"/>
    <property type="match status" value="1"/>
</dbReference>
<comment type="cofactor">
    <cofactor evidence="1">
        <name>NAD(+)</name>
        <dbReference type="ChEBI" id="CHEBI:57540"/>
    </cofactor>
</comment>
<dbReference type="OrthoDB" id="9801785at2"/>
<reference evidence="14 15" key="1">
    <citation type="journal article" date="2012" name="Stand. Genomic Sci.">
        <title>Genome sequence of the soil bacterium Saccharomonospora azurea type strain (NA-128(T)).</title>
        <authorList>
            <person name="Klenk H.P."/>
            <person name="Held B."/>
            <person name="Lucas S."/>
            <person name="Lapidus A."/>
            <person name="Copeland A."/>
            <person name="Hammon N."/>
            <person name="Pitluck S."/>
            <person name="Goodwin L.A."/>
            <person name="Han C."/>
            <person name="Tapia R."/>
            <person name="Brambilla E.M."/>
            <person name="Potter G."/>
            <person name="Land M."/>
            <person name="Ivanova N."/>
            <person name="Rohde M."/>
            <person name="Goker M."/>
            <person name="Detter J.C."/>
            <person name="Kyrpides N.C."/>
            <person name="Woyke T."/>
        </authorList>
    </citation>
    <scope>NUCLEOTIDE SEQUENCE [LARGE SCALE GENOMIC DNA]</scope>
    <source>
        <strain evidence="14 15">NA-128</strain>
    </source>
</reference>
<evidence type="ECO:0000313" key="15">
    <source>
        <dbReference type="Proteomes" id="UP000004705"/>
    </source>
</evidence>
<dbReference type="PANTHER" id="PTHR43078">
    <property type="entry name" value="UDP-GLUCURONIC ACID DECARBOXYLASE-RELATED"/>
    <property type="match status" value="1"/>
</dbReference>
<accession>H8GCS3</accession>
<sequence>MVPVGEHVFVLGGAGFIGSHVCEQLLDDGHRVTCVDSLLTGSVDNVATLSRHPDFRFVEHDVTRPLSQWPDLPAPDSVLHLASPASPPDYLRLPLETLRVGAVGTANALELATRHGARFLLASTSEVYGDPLEHPQRESYWGNVNPIGPRSVYDEAKRYAEALTLAYHREHGTDVAVARIFNTYGPRMRVDDGRMIPNFITQALTNAPLTVAGTGTQTRSVCYVDDTVSGLLALWRSGLTGPVNIGNPHELTVRHLAEEVRAVTGSDSTVTFVPGAVDDPRRRCPDITLARTALGWEPETGLHDGLRRTIAWFARNVHSSDRDIAVVPSAE</sequence>
<evidence type="ECO:0000256" key="9">
    <source>
        <dbReference type="ARBA" id="ARBA00023136"/>
    </source>
</evidence>
<evidence type="ECO:0000256" key="5">
    <source>
        <dbReference type="ARBA" id="ARBA00022968"/>
    </source>
</evidence>
<protein>
    <submittedName>
        <fullName evidence="14">Nucleoside-diphosphate-sugar epimerase</fullName>
    </submittedName>
</protein>
<evidence type="ECO:0000256" key="1">
    <source>
        <dbReference type="ARBA" id="ARBA00001911"/>
    </source>
</evidence>
<dbReference type="UniPathway" id="UPA00796">
    <property type="reaction ID" value="UER00771"/>
</dbReference>
<keyword evidence="10" id="KW-0325">Glycoprotein</keyword>
<dbReference type="Pfam" id="PF01370">
    <property type="entry name" value="Epimerase"/>
    <property type="match status" value="1"/>
</dbReference>
<evidence type="ECO:0000256" key="6">
    <source>
        <dbReference type="ARBA" id="ARBA00022989"/>
    </source>
</evidence>
<evidence type="ECO:0000259" key="13">
    <source>
        <dbReference type="Pfam" id="PF01370"/>
    </source>
</evidence>
<keyword evidence="11" id="KW-0456">Lyase</keyword>
<keyword evidence="5" id="KW-0735">Signal-anchor</keyword>
<evidence type="ECO:0000256" key="4">
    <source>
        <dbReference type="ARBA" id="ARBA00022793"/>
    </source>
</evidence>
<comment type="subcellular location">
    <subcellularLocation>
        <location evidence="2">Golgi apparatus membrane</location>
        <topology evidence="2">Single-pass type II membrane protein</topology>
    </subcellularLocation>
    <subcellularLocation>
        <location evidence="12">Golgi apparatus</location>
        <location evidence="12">Golgi stack membrane</location>
    </subcellularLocation>
</comment>
<organism evidence="14 15">
    <name type="scientific">Saccharomonospora azurea NA-128</name>
    <dbReference type="NCBI Taxonomy" id="882081"/>
    <lineage>
        <taxon>Bacteria</taxon>
        <taxon>Bacillati</taxon>
        <taxon>Actinomycetota</taxon>
        <taxon>Actinomycetes</taxon>
        <taxon>Pseudonocardiales</taxon>
        <taxon>Pseudonocardiaceae</taxon>
        <taxon>Saccharomonospora</taxon>
    </lineage>
</organism>
<dbReference type="Proteomes" id="UP000004705">
    <property type="component" value="Chromosome"/>
</dbReference>
<evidence type="ECO:0000256" key="7">
    <source>
        <dbReference type="ARBA" id="ARBA00023027"/>
    </source>
</evidence>
<evidence type="ECO:0000256" key="3">
    <source>
        <dbReference type="ARBA" id="ARBA00022692"/>
    </source>
</evidence>
<keyword evidence="6" id="KW-1133">Transmembrane helix</keyword>
<dbReference type="InterPro" id="IPR044516">
    <property type="entry name" value="UXS-like"/>
</dbReference>
<dbReference type="Gene3D" id="3.40.50.720">
    <property type="entry name" value="NAD(P)-binding Rossmann-like Domain"/>
    <property type="match status" value="1"/>
</dbReference>
<dbReference type="GO" id="GO:0048040">
    <property type="term" value="F:UDP-glucuronate decarboxylase activity"/>
    <property type="evidence" value="ECO:0007669"/>
    <property type="project" value="TreeGrafter"/>
</dbReference>
<keyword evidence="15" id="KW-1185">Reference proteome</keyword>
<evidence type="ECO:0000256" key="12">
    <source>
        <dbReference type="ARBA" id="ARBA00037859"/>
    </source>
</evidence>
<keyword evidence="4" id="KW-0210">Decarboxylase</keyword>
<dbReference type="GO" id="GO:0042732">
    <property type="term" value="P:D-xylose metabolic process"/>
    <property type="evidence" value="ECO:0007669"/>
    <property type="project" value="InterPro"/>
</dbReference>
<dbReference type="HOGENOM" id="CLU_007383_4_0_11"/>
<evidence type="ECO:0000256" key="11">
    <source>
        <dbReference type="ARBA" id="ARBA00023239"/>
    </source>
</evidence>
<keyword evidence="8" id="KW-0333">Golgi apparatus</keyword>
<proteinExistence type="predicted"/>
<dbReference type="GO" id="GO:0005737">
    <property type="term" value="C:cytoplasm"/>
    <property type="evidence" value="ECO:0007669"/>
    <property type="project" value="TreeGrafter"/>
</dbReference>
<gene>
    <name evidence="14" type="ORF">SacazDRAFT_03990</name>
</gene>
<keyword evidence="7" id="KW-0520">NAD</keyword>
<name>H8GCS3_9PSEU</name>